<dbReference type="InterPro" id="IPR027385">
    <property type="entry name" value="Beta-barrel_OMP"/>
</dbReference>
<evidence type="ECO:0000259" key="3">
    <source>
        <dbReference type="Pfam" id="PF13505"/>
    </source>
</evidence>
<evidence type="ECO:0000256" key="1">
    <source>
        <dbReference type="ARBA" id="ARBA00022729"/>
    </source>
</evidence>
<dbReference type="AlphaFoldDB" id="A0A9X2TG14"/>
<evidence type="ECO:0000313" key="5">
    <source>
        <dbReference type="Proteomes" id="UP001155027"/>
    </source>
</evidence>
<dbReference type="Proteomes" id="UP001155027">
    <property type="component" value="Unassembled WGS sequence"/>
</dbReference>
<reference evidence="4" key="1">
    <citation type="submission" date="2022-08" db="EMBL/GenBank/DDBJ databases">
        <title>Genomic Encyclopedia of Type Strains, Phase V (KMG-V): Genome sequencing to study the core and pangenomes of soil and plant-associated prokaryotes.</title>
        <authorList>
            <person name="Whitman W."/>
        </authorList>
    </citation>
    <scope>NUCLEOTIDE SEQUENCE</scope>
    <source>
        <strain evidence="4">0</strain>
    </source>
</reference>
<accession>A0A9X2TG14</accession>
<keyword evidence="1 2" id="KW-0732">Signal</keyword>
<dbReference type="RefSeq" id="WP_259080414.1">
    <property type="nucleotide sequence ID" value="NZ_JANUAU010000005.1"/>
</dbReference>
<proteinExistence type="predicted"/>
<dbReference type="EMBL" id="JANUAU010000005">
    <property type="protein sequence ID" value="MCS3678002.1"/>
    <property type="molecule type" value="Genomic_DNA"/>
</dbReference>
<dbReference type="Gene3D" id="2.40.160.20">
    <property type="match status" value="1"/>
</dbReference>
<gene>
    <name evidence="4" type="ORF">GGP71_001930</name>
</gene>
<dbReference type="SUPFAM" id="SSF56925">
    <property type="entry name" value="OMPA-like"/>
    <property type="match status" value="1"/>
</dbReference>
<feature type="domain" description="Outer membrane protein beta-barrel" evidence="3">
    <location>
        <begin position="11"/>
        <end position="195"/>
    </location>
</feature>
<sequence length="209" mass="22851">MRQTAALLIVLGLVFSTRVSAQPAVSVRGNVGAAFFQSPEFPNTVLNSGVDLGIETGVEVYDGLEVVLQGNFDRFTQNGDTYALLRNTDTDVSVEEEVEGGALNVLNGTVGLRYTLKNQSDAHPYVAGGVGLYRIMFAETRDPQGDDLEELSPTKRGFHVAVGANFQIDETYGVFFEPRYIVINTDGSDLRTRTTTRYVTVRLGVEVQF</sequence>
<feature type="signal peptide" evidence="2">
    <location>
        <begin position="1"/>
        <end position="21"/>
    </location>
</feature>
<protein>
    <submittedName>
        <fullName evidence="4">Opacity protein-like surface antigen</fullName>
    </submittedName>
</protein>
<dbReference type="Pfam" id="PF13505">
    <property type="entry name" value="OMP_b-brl"/>
    <property type="match status" value="1"/>
</dbReference>
<evidence type="ECO:0000256" key="2">
    <source>
        <dbReference type="SAM" id="SignalP"/>
    </source>
</evidence>
<comment type="caution">
    <text evidence="4">The sequence shown here is derived from an EMBL/GenBank/DDBJ whole genome shotgun (WGS) entry which is preliminary data.</text>
</comment>
<dbReference type="InterPro" id="IPR011250">
    <property type="entry name" value="OMP/PagP_B-barrel"/>
</dbReference>
<name>A0A9X2TG14_9BACT</name>
<feature type="chain" id="PRO_5040729569" evidence="2">
    <location>
        <begin position="22"/>
        <end position="209"/>
    </location>
</feature>
<organism evidence="4 5">
    <name type="scientific">Salinibacter ruber</name>
    <dbReference type="NCBI Taxonomy" id="146919"/>
    <lineage>
        <taxon>Bacteria</taxon>
        <taxon>Pseudomonadati</taxon>
        <taxon>Rhodothermota</taxon>
        <taxon>Rhodothermia</taxon>
        <taxon>Rhodothermales</taxon>
        <taxon>Salinibacteraceae</taxon>
        <taxon>Salinibacter</taxon>
    </lineage>
</organism>
<evidence type="ECO:0000313" key="4">
    <source>
        <dbReference type="EMBL" id="MCS3678002.1"/>
    </source>
</evidence>